<keyword evidence="2" id="KW-1185">Reference proteome</keyword>
<sequence>MATKYYYWSNGRAQEFADNNSIEPERGDVRVSGGVDLKLANMQFDPRKRTSLNRAALAARIEKELGDEAETSFERPSPVGWAKGMGRVNFAHIVGTRTTDKMVLMHAQPLDPEGRRVDLCMFGSAEHLRPFKLTDPYADGHVSSDAMVIEHLLRGLGAPVDVTTGEEDLEYVGWAAVWLALNQGFRGPHHEYVDRPWLRDFALGHSEACEWMTEVNWDITRTAGRWGAAPQVGDWHRVIIGSPLWVRTANPESLVRYRRLRSRSRRWSLQCLVGLGRGHGR</sequence>
<accession>A0A6G4TRZ7</accession>
<name>A0A6G4TRZ7_9ACTN</name>
<comment type="caution">
    <text evidence="1">The sequence shown here is derived from an EMBL/GenBank/DDBJ whole genome shotgun (WGS) entry which is preliminary data.</text>
</comment>
<protein>
    <submittedName>
        <fullName evidence="1">Uncharacterized protein</fullName>
    </submittedName>
</protein>
<organism evidence="1 2">
    <name type="scientific">Streptomyces coryli</name>
    <dbReference type="NCBI Taxonomy" id="1128680"/>
    <lineage>
        <taxon>Bacteria</taxon>
        <taxon>Bacillati</taxon>
        <taxon>Actinomycetota</taxon>
        <taxon>Actinomycetes</taxon>
        <taxon>Kitasatosporales</taxon>
        <taxon>Streptomycetaceae</taxon>
        <taxon>Streptomyces</taxon>
    </lineage>
</organism>
<dbReference type="RefSeq" id="WP_165230115.1">
    <property type="nucleotide sequence ID" value="NZ_JAAKZV010000002.1"/>
</dbReference>
<dbReference type="AlphaFoldDB" id="A0A6G4TRZ7"/>
<reference evidence="1 2" key="1">
    <citation type="submission" date="2020-02" db="EMBL/GenBank/DDBJ databases">
        <title>Whole-genome analyses of novel actinobacteria.</title>
        <authorList>
            <person name="Sahin N."/>
        </authorList>
    </citation>
    <scope>NUCLEOTIDE SEQUENCE [LARGE SCALE GENOMIC DNA]</scope>
    <source>
        <strain evidence="1 2">A7024</strain>
    </source>
</reference>
<dbReference type="EMBL" id="JAAKZV010000002">
    <property type="protein sequence ID" value="NGN62563.1"/>
    <property type="molecule type" value="Genomic_DNA"/>
</dbReference>
<evidence type="ECO:0000313" key="1">
    <source>
        <dbReference type="EMBL" id="NGN62563.1"/>
    </source>
</evidence>
<evidence type="ECO:0000313" key="2">
    <source>
        <dbReference type="Proteomes" id="UP000481583"/>
    </source>
</evidence>
<gene>
    <name evidence="1" type="ORF">G5C51_01410</name>
</gene>
<proteinExistence type="predicted"/>
<dbReference type="Proteomes" id="UP000481583">
    <property type="component" value="Unassembled WGS sequence"/>
</dbReference>